<keyword evidence="2" id="KW-0341">Growth regulation</keyword>
<evidence type="ECO:0000313" key="7">
    <source>
        <dbReference type="Proteomes" id="UP001604277"/>
    </source>
</evidence>
<dbReference type="Gene3D" id="4.10.280.10">
    <property type="entry name" value="Helix-loop-helix DNA-binding domain"/>
    <property type="match status" value="1"/>
</dbReference>
<dbReference type="AlphaFoldDB" id="A0ABD1XA22"/>
<comment type="subcellular location">
    <subcellularLocation>
        <location evidence="1">Nucleus</location>
    </subcellularLocation>
</comment>
<keyword evidence="3" id="KW-0805">Transcription regulation</keyword>
<dbReference type="Proteomes" id="UP001604277">
    <property type="component" value="Unassembled WGS sequence"/>
</dbReference>
<evidence type="ECO:0000256" key="3">
    <source>
        <dbReference type="ARBA" id="ARBA00023015"/>
    </source>
</evidence>
<dbReference type="InterPro" id="IPR036638">
    <property type="entry name" value="HLH_DNA-bd_sf"/>
</dbReference>
<evidence type="ECO:0000256" key="4">
    <source>
        <dbReference type="ARBA" id="ARBA00023163"/>
    </source>
</evidence>
<evidence type="ECO:0000256" key="5">
    <source>
        <dbReference type="ARBA" id="ARBA00023242"/>
    </source>
</evidence>
<sequence length="161" mass="17887">MSDDQIADLVSKLQQLIPKIRTRRSDKVSASKVLHETSNYIRCLHRGVNDLSTRLLELLESTDGDIAQAAIIRSSLISPTPPVAAALPIDCFATSPLLLRPYYFATSSSPPSLAHFSSTIFIEGKSDLIKIAWRLWKKSGKHVNLISLIPPKEEPKEEKKP</sequence>
<proteinExistence type="predicted"/>
<protein>
    <submittedName>
        <fullName evidence="6">BHLH domain-containing protein</fullName>
    </submittedName>
</protein>
<dbReference type="PANTHER" id="PTHR46446">
    <property type="entry name" value="TRANSCRIPTION FACTOR PRE"/>
    <property type="match status" value="1"/>
</dbReference>
<dbReference type="EMBL" id="JBFOLJ010000001">
    <property type="protein sequence ID" value="KAL2558811.1"/>
    <property type="molecule type" value="Genomic_DNA"/>
</dbReference>
<dbReference type="Pfam" id="PF23174">
    <property type="entry name" value="bHLH_ILI"/>
    <property type="match status" value="1"/>
</dbReference>
<keyword evidence="7" id="KW-1185">Reference proteome</keyword>
<dbReference type="InterPro" id="IPR044293">
    <property type="entry name" value="PRE"/>
</dbReference>
<accession>A0ABD1XA22</accession>
<evidence type="ECO:0000313" key="6">
    <source>
        <dbReference type="EMBL" id="KAL2558811.1"/>
    </source>
</evidence>
<keyword evidence="5" id="KW-0539">Nucleus</keyword>
<organism evidence="6 7">
    <name type="scientific">Forsythia ovata</name>
    <dbReference type="NCBI Taxonomy" id="205694"/>
    <lineage>
        <taxon>Eukaryota</taxon>
        <taxon>Viridiplantae</taxon>
        <taxon>Streptophyta</taxon>
        <taxon>Embryophyta</taxon>
        <taxon>Tracheophyta</taxon>
        <taxon>Spermatophyta</taxon>
        <taxon>Magnoliopsida</taxon>
        <taxon>eudicotyledons</taxon>
        <taxon>Gunneridae</taxon>
        <taxon>Pentapetalae</taxon>
        <taxon>asterids</taxon>
        <taxon>lamiids</taxon>
        <taxon>Lamiales</taxon>
        <taxon>Oleaceae</taxon>
        <taxon>Forsythieae</taxon>
        <taxon>Forsythia</taxon>
    </lineage>
</organism>
<dbReference type="SUPFAM" id="SSF47459">
    <property type="entry name" value="HLH, helix-loop-helix DNA-binding domain"/>
    <property type="match status" value="1"/>
</dbReference>
<keyword evidence="4" id="KW-0804">Transcription</keyword>
<comment type="caution">
    <text evidence="6">The sequence shown here is derived from an EMBL/GenBank/DDBJ whole genome shotgun (WGS) entry which is preliminary data.</text>
</comment>
<dbReference type="PANTHER" id="PTHR46446:SF11">
    <property type="entry name" value="TRANSCRIPTION FACTOR PRE6"/>
    <property type="match status" value="1"/>
</dbReference>
<evidence type="ECO:0000256" key="1">
    <source>
        <dbReference type="ARBA" id="ARBA00004123"/>
    </source>
</evidence>
<evidence type="ECO:0000256" key="2">
    <source>
        <dbReference type="ARBA" id="ARBA00022604"/>
    </source>
</evidence>
<gene>
    <name evidence="6" type="ORF">Fot_03550</name>
</gene>
<name>A0ABD1XA22_9LAMI</name>
<dbReference type="GO" id="GO:0005634">
    <property type="term" value="C:nucleus"/>
    <property type="evidence" value="ECO:0007669"/>
    <property type="project" value="UniProtKB-SubCell"/>
</dbReference>
<reference evidence="7" key="1">
    <citation type="submission" date="2024-07" db="EMBL/GenBank/DDBJ databases">
        <title>Two chromosome-level genome assemblies of Korean endemic species Abeliophyllum distichum and Forsythia ovata (Oleaceae).</title>
        <authorList>
            <person name="Jang H."/>
        </authorList>
    </citation>
    <scope>NUCLEOTIDE SEQUENCE [LARGE SCALE GENOMIC DNA]</scope>
</reference>